<dbReference type="RefSeq" id="WP_052242468.1">
    <property type="nucleotide sequence ID" value="NZ_JRVC01000012.1"/>
</dbReference>
<feature type="transmembrane region" description="Helical" evidence="2">
    <location>
        <begin position="12"/>
        <end position="35"/>
    </location>
</feature>
<dbReference type="AlphaFoldDB" id="A0A0B9A4V6"/>
<dbReference type="EMBL" id="JRVC01000012">
    <property type="protein sequence ID" value="KHS45621.1"/>
    <property type="molecule type" value="Genomic_DNA"/>
</dbReference>
<gene>
    <name evidence="4" type="ORF">NJ75_02640</name>
</gene>
<name>A0A0B9A4V6_9SPHN</name>
<comment type="caution">
    <text evidence="4">The sequence shown here is derived from an EMBL/GenBank/DDBJ whole genome shotgun (WGS) entry which is preliminary data.</text>
</comment>
<evidence type="ECO:0000313" key="5">
    <source>
        <dbReference type="Proteomes" id="UP000031338"/>
    </source>
</evidence>
<dbReference type="Gene3D" id="3.40.50.410">
    <property type="entry name" value="von Willebrand factor, type A domain"/>
    <property type="match status" value="2"/>
</dbReference>
<evidence type="ECO:0000259" key="3">
    <source>
        <dbReference type="Pfam" id="PF13400"/>
    </source>
</evidence>
<evidence type="ECO:0000256" key="1">
    <source>
        <dbReference type="SAM" id="MobiDB-lite"/>
    </source>
</evidence>
<keyword evidence="5" id="KW-1185">Reference proteome</keyword>
<feature type="region of interest" description="Disordered" evidence="1">
    <location>
        <begin position="286"/>
        <end position="309"/>
    </location>
</feature>
<reference evidence="4 5" key="1">
    <citation type="submission" date="2014-10" db="EMBL/GenBank/DDBJ databases">
        <title>Draft genome sequence of Novosphingobium subterraneum DSM 12447.</title>
        <authorList>
            <person name="Gan H.M."/>
            <person name="Gan H.Y."/>
            <person name="Savka M.A."/>
        </authorList>
    </citation>
    <scope>NUCLEOTIDE SEQUENCE [LARGE SCALE GENOMIC DNA]</scope>
    <source>
        <strain evidence="4 5">DSM 12447</strain>
    </source>
</reference>
<keyword evidence="2" id="KW-0472">Membrane</keyword>
<dbReference type="InterPro" id="IPR028087">
    <property type="entry name" value="Tad_N"/>
</dbReference>
<dbReference type="InterPro" id="IPR036465">
    <property type="entry name" value="vWFA_dom_sf"/>
</dbReference>
<dbReference type="PATRIC" id="fig|48936.3.peg.2648"/>
<dbReference type="Proteomes" id="UP000031338">
    <property type="component" value="Unassembled WGS sequence"/>
</dbReference>
<evidence type="ECO:0000313" key="4">
    <source>
        <dbReference type="EMBL" id="KHS45621.1"/>
    </source>
</evidence>
<keyword evidence="2" id="KW-1133">Transmembrane helix</keyword>
<accession>A0A0B9A4V6</accession>
<dbReference type="STRING" id="48936.NJ75_02640"/>
<feature type="domain" description="Putative Flp pilus-assembly TadG-like N-terminal" evidence="3">
    <location>
        <begin position="14"/>
        <end position="58"/>
    </location>
</feature>
<keyword evidence="2" id="KW-0812">Transmembrane</keyword>
<dbReference type="Pfam" id="PF13400">
    <property type="entry name" value="Tad"/>
    <property type="match status" value="1"/>
</dbReference>
<proteinExistence type="predicted"/>
<evidence type="ECO:0000256" key="2">
    <source>
        <dbReference type="SAM" id="Phobius"/>
    </source>
</evidence>
<dbReference type="SUPFAM" id="SSF53300">
    <property type="entry name" value="vWA-like"/>
    <property type="match status" value="1"/>
</dbReference>
<sequence>MARFIERLFASNVGSVLPIAAASVPVIVALIGGGLDINRVYKARNRLQSACDAGTLAGRRAVTTNGYDAAARNQANAYFNTNFVEGELGATGTTFTTASTNGGNLISGTAATTVQTAVMNLLGVDTIPVSVACSATMGVGNSDITMVLDTTGSMGNTLSGTSQTRIQALRVAMKNFYDTVATATQGSNARTRYSFVPYSSSVNVGRLIYNLNPAYLADTWPIQTREPVFNTITERVFTGWSAAVNTSEQTYSTETIGSTSQHSSTNYNSQATCNNARPADVAWANNGSATSSSSTTTNGAGQQVVTTTTTQPQRKTTYVCQLQSSNRWRVFYYHTTRNFITRNYATSDPIYETRTRQEFSNWAYRQVSNVDTSVYKTFTAVSKPNGSNGTAASYTWGGCIEERESDATSSISYSSVTGMSPSTALDLDVDLVPDGNPETKWGPMWPELAYYRTTTVWGTTYLTDAVQTSQGSKASSYCPHQAQLLSTMNQSAFYSYADALAAAGSTYHDLGMLWGLRLSSPQGPWADTVNIAPTNGGKVSRHIIFMTDGQMEPSTTIQSSYGIEWHDRRITDDGSSNQAARHTLRFRALCDNAKDKGFRVWMIAFASSLTSDLTYCASSNSSFLATNATQLNSAFQEIAKNVGELRVYQ</sequence>
<organism evidence="4 5">
    <name type="scientific">Novosphingobium subterraneum</name>
    <dbReference type="NCBI Taxonomy" id="48936"/>
    <lineage>
        <taxon>Bacteria</taxon>
        <taxon>Pseudomonadati</taxon>
        <taxon>Pseudomonadota</taxon>
        <taxon>Alphaproteobacteria</taxon>
        <taxon>Sphingomonadales</taxon>
        <taxon>Sphingomonadaceae</taxon>
        <taxon>Novosphingobium</taxon>
    </lineage>
</organism>
<protein>
    <submittedName>
        <fullName evidence="4">Flp pilus assembly protein TadG</fullName>
    </submittedName>
</protein>